<accession>A0ABT3WI56</accession>
<dbReference type="EMBL" id="JANIDY010000006">
    <property type="protein sequence ID" value="MCX5618800.1"/>
    <property type="molecule type" value="Genomic_DNA"/>
</dbReference>
<name>A0ABT3WI56_9PROT</name>
<gene>
    <name evidence="1" type="ORF">NQF86_09035</name>
</gene>
<comment type="caution">
    <text evidence="1">The sequence shown here is derived from an EMBL/GenBank/DDBJ whole genome shotgun (WGS) entry which is preliminary data.</text>
</comment>
<sequence>MLARGADNLACGDHPDVADDGSISAIAAHLSAKAMILDARKDISLQAGWDRVNSYLMQKQISTSIGA</sequence>
<dbReference type="RefSeq" id="WP_266117322.1">
    <property type="nucleotide sequence ID" value="NZ_JANIDY010000006.1"/>
</dbReference>
<keyword evidence="2" id="KW-1185">Reference proteome</keyword>
<reference evidence="1" key="1">
    <citation type="submission" date="2022-07" db="EMBL/GenBank/DDBJ databases">
        <title>Bombella genomes.</title>
        <authorList>
            <person name="Harer L."/>
            <person name="Styblova S."/>
            <person name="Ehrmann M."/>
        </authorList>
    </citation>
    <scope>NUCLEOTIDE SEQUENCE</scope>
    <source>
        <strain evidence="1">TMW 2.2543</strain>
    </source>
</reference>
<organism evidence="1 2">
    <name type="scientific">Bombella pluederhausensis</name>
    <dbReference type="NCBI Taxonomy" id="2967336"/>
    <lineage>
        <taxon>Bacteria</taxon>
        <taxon>Pseudomonadati</taxon>
        <taxon>Pseudomonadota</taxon>
        <taxon>Alphaproteobacteria</taxon>
        <taxon>Acetobacterales</taxon>
        <taxon>Acetobacteraceae</taxon>
        <taxon>Bombella</taxon>
    </lineage>
</organism>
<protein>
    <submittedName>
        <fullName evidence="1">Uncharacterized protein</fullName>
    </submittedName>
</protein>
<dbReference type="Proteomes" id="UP001165576">
    <property type="component" value="Unassembled WGS sequence"/>
</dbReference>
<evidence type="ECO:0000313" key="1">
    <source>
        <dbReference type="EMBL" id="MCX5618800.1"/>
    </source>
</evidence>
<evidence type="ECO:0000313" key="2">
    <source>
        <dbReference type="Proteomes" id="UP001165576"/>
    </source>
</evidence>
<proteinExistence type="predicted"/>